<dbReference type="SUPFAM" id="SSF51182">
    <property type="entry name" value="RmlC-like cupins"/>
    <property type="match status" value="1"/>
</dbReference>
<dbReference type="KEGG" id="pus:CKA81_05740"/>
<accession>A0A410GAS0</accession>
<feature type="compositionally biased region" description="Basic and acidic residues" evidence="1">
    <location>
        <begin position="104"/>
        <end position="129"/>
    </location>
</feature>
<dbReference type="AlphaFoldDB" id="A0A410GAS0"/>
<dbReference type="RefSeq" id="WP_128354431.1">
    <property type="nucleotide sequence ID" value="NZ_CP022987.1"/>
</dbReference>
<evidence type="ECO:0000313" key="4">
    <source>
        <dbReference type="Proteomes" id="UP000283474"/>
    </source>
</evidence>
<organism evidence="3 4">
    <name type="scientific">Pollutimonas thiosulfatoxidans</name>
    <dbReference type="NCBI Taxonomy" id="2028345"/>
    <lineage>
        <taxon>Bacteria</taxon>
        <taxon>Pseudomonadati</taxon>
        <taxon>Pseudomonadota</taxon>
        <taxon>Betaproteobacteria</taxon>
        <taxon>Burkholderiales</taxon>
        <taxon>Alcaligenaceae</taxon>
        <taxon>Pollutimonas</taxon>
    </lineage>
</organism>
<gene>
    <name evidence="3" type="ORF">CKA81_05740</name>
</gene>
<dbReference type="EMBL" id="CP022987">
    <property type="protein sequence ID" value="QAA93387.1"/>
    <property type="molecule type" value="Genomic_DNA"/>
</dbReference>
<feature type="region of interest" description="Disordered" evidence="1">
    <location>
        <begin position="102"/>
        <end position="129"/>
    </location>
</feature>
<dbReference type="Proteomes" id="UP000283474">
    <property type="component" value="Chromosome"/>
</dbReference>
<proteinExistence type="predicted"/>
<protein>
    <submittedName>
        <fullName evidence="3">Cupin</fullName>
    </submittedName>
</protein>
<dbReference type="InterPro" id="IPR013096">
    <property type="entry name" value="Cupin_2"/>
</dbReference>
<dbReference type="Pfam" id="PF07883">
    <property type="entry name" value="Cupin_2"/>
    <property type="match status" value="1"/>
</dbReference>
<reference evidence="3 4" key="1">
    <citation type="submission" date="2017-08" db="EMBL/GenBank/DDBJ databases">
        <authorList>
            <person name="Park S.-J."/>
            <person name="Kim H."/>
        </authorList>
    </citation>
    <scope>NUCLEOTIDE SEQUENCE [LARGE SCALE GENOMIC DNA]</scope>
    <source>
        <strain evidence="4">ye3</strain>
    </source>
</reference>
<dbReference type="OrthoDB" id="3231985at2"/>
<dbReference type="Gene3D" id="2.60.120.10">
    <property type="entry name" value="Jelly Rolls"/>
    <property type="match status" value="1"/>
</dbReference>
<dbReference type="InterPro" id="IPR052538">
    <property type="entry name" value="Flavonoid_dioxygenase-like"/>
</dbReference>
<sequence length="129" mass="14552">MKGYVDNIEKVTVENDNFRKVLYTGKHMQLVLMTLQAGEEIGAEVHEGHDQFFRIEAGKGRVTIDDNTYDIQDDDAIIVPAGARHNVVNTGTEPLRLYTLYGPPEHREGTLHPTKADEKEEHFDGTTTE</sequence>
<dbReference type="PANTHER" id="PTHR43346:SF1">
    <property type="entry name" value="QUERCETIN 2,3-DIOXYGENASE-RELATED"/>
    <property type="match status" value="1"/>
</dbReference>
<dbReference type="InterPro" id="IPR011051">
    <property type="entry name" value="RmlC_Cupin_sf"/>
</dbReference>
<evidence type="ECO:0000259" key="2">
    <source>
        <dbReference type="Pfam" id="PF07883"/>
    </source>
</evidence>
<dbReference type="CDD" id="cd02223">
    <property type="entry name" value="cupin_Bh2720-like"/>
    <property type="match status" value="1"/>
</dbReference>
<keyword evidence="4" id="KW-1185">Reference proteome</keyword>
<feature type="domain" description="Cupin type-2" evidence="2">
    <location>
        <begin position="32"/>
        <end position="100"/>
    </location>
</feature>
<evidence type="ECO:0000256" key="1">
    <source>
        <dbReference type="SAM" id="MobiDB-lite"/>
    </source>
</evidence>
<dbReference type="InterPro" id="IPR014710">
    <property type="entry name" value="RmlC-like_jellyroll"/>
</dbReference>
<evidence type="ECO:0000313" key="3">
    <source>
        <dbReference type="EMBL" id="QAA93387.1"/>
    </source>
</evidence>
<name>A0A410GAS0_9BURK</name>
<dbReference type="PANTHER" id="PTHR43346">
    <property type="entry name" value="LIGAND BINDING DOMAIN PROTEIN, PUTATIVE (AFU_ORTHOLOGUE AFUA_6G14370)-RELATED"/>
    <property type="match status" value="1"/>
</dbReference>